<dbReference type="AlphaFoldDB" id="A0A836GPY2"/>
<sequence length="96" mass="10796">MSHLSPIEVLWANLLEAAASASPSASLPRGHRYRRHARRRQRSSPRFCAYASKQRAGQFWCAVPCGPERASVKKREKKVTFSPFVSVVEFTVVPGR</sequence>
<protein>
    <submittedName>
        <fullName evidence="2">Uncharacterized protein</fullName>
    </submittedName>
</protein>
<gene>
    <name evidence="2" type="ORF">LSCM4_01749</name>
</gene>
<name>A0A836GPY2_9TRYP</name>
<evidence type="ECO:0000313" key="3">
    <source>
        <dbReference type="Proteomes" id="UP000674143"/>
    </source>
</evidence>
<comment type="caution">
    <text evidence="2">The sequence shown here is derived from an EMBL/GenBank/DDBJ whole genome shotgun (WGS) entry which is preliminary data.</text>
</comment>
<organism evidence="2 3">
    <name type="scientific">Leishmania orientalis</name>
    <dbReference type="NCBI Taxonomy" id="2249476"/>
    <lineage>
        <taxon>Eukaryota</taxon>
        <taxon>Discoba</taxon>
        <taxon>Euglenozoa</taxon>
        <taxon>Kinetoplastea</taxon>
        <taxon>Metakinetoplastina</taxon>
        <taxon>Trypanosomatida</taxon>
        <taxon>Trypanosomatidae</taxon>
        <taxon>Leishmaniinae</taxon>
        <taxon>Leishmania</taxon>
    </lineage>
</organism>
<evidence type="ECO:0000313" key="2">
    <source>
        <dbReference type="EMBL" id="KAG5479161.1"/>
    </source>
</evidence>
<dbReference type="GeneID" id="92357729"/>
<accession>A0A836GPY2</accession>
<dbReference type="KEGG" id="loi:92357729"/>
<dbReference type="Proteomes" id="UP000674143">
    <property type="component" value="Chromosome 22"/>
</dbReference>
<dbReference type="RefSeq" id="XP_067063254.1">
    <property type="nucleotide sequence ID" value="XM_067203795.1"/>
</dbReference>
<feature type="region of interest" description="Disordered" evidence="1">
    <location>
        <begin position="20"/>
        <end position="44"/>
    </location>
</feature>
<proteinExistence type="predicted"/>
<feature type="compositionally biased region" description="Basic residues" evidence="1">
    <location>
        <begin position="29"/>
        <end position="43"/>
    </location>
</feature>
<evidence type="ECO:0000256" key="1">
    <source>
        <dbReference type="SAM" id="MobiDB-lite"/>
    </source>
</evidence>
<dbReference type="EMBL" id="JAFHLR010000022">
    <property type="protein sequence ID" value="KAG5479161.1"/>
    <property type="molecule type" value="Genomic_DNA"/>
</dbReference>
<keyword evidence="3" id="KW-1185">Reference proteome</keyword>
<reference evidence="2 3" key="1">
    <citation type="submission" date="2021-02" db="EMBL/GenBank/DDBJ databases">
        <title>Leishmania (Mundinia) orientalis Genome sequencing and assembly.</title>
        <authorList>
            <person name="Almutairi H."/>
            <person name="Gatherer D."/>
        </authorList>
    </citation>
    <scope>NUCLEOTIDE SEQUENCE [LARGE SCALE GENOMIC DNA]</scope>
    <source>
        <strain evidence="2">LSCM4</strain>
    </source>
</reference>